<protein>
    <submittedName>
        <fullName evidence="1">Uncharacterized protein</fullName>
    </submittedName>
</protein>
<keyword evidence="1" id="KW-0614">Plasmid</keyword>
<proteinExistence type="predicted"/>
<accession>A0A8B0SRB1</accession>
<evidence type="ECO:0000313" key="1">
    <source>
        <dbReference type="EMBL" id="QTX13746.1"/>
    </source>
</evidence>
<organism evidence="1">
    <name type="scientific">Klebsiella pneumoniae</name>
    <dbReference type="NCBI Taxonomy" id="573"/>
    <lineage>
        <taxon>Bacteria</taxon>
        <taxon>Pseudomonadati</taxon>
        <taxon>Pseudomonadota</taxon>
        <taxon>Gammaproteobacteria</taxon>
        <taxon>Enterobacterales</taxon>
        <taxon>Enterobacteriaceae</taxon>
        <taxon>Klebsiella/Raoultella group</taxon>
        <taxon>Klebsiella</taxon>
        <taxon>Klebsiella pneumoniae complex</taxon>
    </lineage>
</organism>
<dbReference type="AlphaFoldDB" id="A0A8B0SRB1"/>
<reference evidence="1" key="1">
    <citation type="submission" date="2020-01" db="EMBL/GenBank/DDBJ databases">
        <authorList>
            <person name="Qin S."/>
        </authorList>
    </citation>
    <scope>NUCLEOTIDE SEQUENCE</scope>
    <source>
        <strain evidence="1">CVir17-16-YZ6g</strain>
        <plasmid evidence="1">p17-15-vir-like</plasmid>
    </source>
</reference>
<dbReference type="EMBL" id="MN956836">
    <property type="protein sequence ID" value="QTX13746.1"/>
    <property type="molecule type" value="Genomic_DNA"/>
</dbReference>
<name>A0A8B0SRB1_KLEPN</name>
<sequence>MWSGVGAVINVEDNSSVLLAPQGVVNKLPEHFFRSRRSHHGHQRSASGIPV</sequence>
<geneLocation type="plasmid" evidence="1">
    <name>p17-15-vir-like</name>
</geneLocation>